<comment type="caution">
    <text evidence="7">The sequence shown here is derived from an EMBL/GenBank/DDBJ whole genome shotgun (WGS) entry which is preliminary data.</text>
</comment>
<dbReference type="Proteomes" id="UP000229497">
    <property type="component" value="Unassembled WGS sequence"/>
</dbReference>
<reference evidence="7 8" key="1">
    <citation type="submission" date="2017-09" db="EMBL/GenBank/DDBJ databases">
        <title>Depth-based differentiation of microbial function through sediment-hosted aquifers and enrichment of novel symbionts in the deep terrestrial subsurface.</title>
        <authorList>
            <person name="Probst A.J."/>
            <person name="Ladd B."/>
            <person name="Jarett J.K."/>
            <person name="Geller-Mcgrath D.E."/>
            <person name="Sieber C.M."/>
            <person name="Emerson J.B."/>
            <person name="Anantharaman K."/>
            <person name="Thomas B.C."/>
            <person name="Malmstrom R."/>
            <person name="Stieglmeier M."/>
            <person name="Klingl A."/>
            <person name="Woyke T."/>
            <person name="Ryan C.M."/>
            <person name="Banfield J.F."/>
        </authorList>
    </citation>
    <scope>NUCLEOTIDE SEQUENCE [LARGE SCALE GENOMIC DNA]</scope>
    <source>
        <strain evidence="7">CG11_big_fil_rev_8_21_14_0_20_37_16</strain>
    </source>
</reference>
<proteinExistence type="predicted"/>
<feature type="domain" description="EamA" evidence="6">
    <location>
        <begin position="6"/>
        <end position="131"/>
    </location>
</feature>
<feature type="transmembrane region" description="Helical" evidence="5">
    <location>
        <begin position="236"/>
        <end position="255"/>
    </location>
</feature>
<keyword evidence="3 5" id="KW-1133">Transmembrane helix</keyword>
<evidence type="ECO:0000256" key="2">
    <source>
        <dbReference type="ARBA" id="ARBA00022692"/>
    </source>
</evidence>
<evidence type="ECO:0000256" key="3">
    <source>
        <dbReference type="ARBA" id="ARBA00022989"/>
    </source>
</evidence>
<feature type="transmembrane region" description="Helical" evidence="5">
    <location>
        <begin position="171"/>
        <end position="190"/>
    </location>
</feature>
<sequence>MKIQDIFLAILVAFIWGINFVVIKIGLNSFPPLLFTSLRFLFAAFPIVFFVRRDKIGWKWVISIGIFLGIITFGLLFVGMYEGVSSGLSSIILQVQVPFTIILSILLLKNKPTVVQLIGIILAFCGIGLLVYANYQSSTVVGLVLIVVAGFSWAIANLLMKLAGKIDMFKLIVWISIVPPIPLFLLSLFFEKGQIEAITHISILGIGSILFVSWISTIFAFSIWGKLLSKYQAQQITPFALLVPIFGIIFGNILLQEKLDMIEIIACGLVFFGLLIIVLSSNIKNMINVIKV</sequence>
<accession>A0A2H0KKI1</accession>
<comment type="subcellular location">
    <subcellularLocation>
        <location evidence="1">Membrane</location>
        <topology evidence="1">Multi-pass membrane protein</topology>
    </subcellularLocation>
</comment>
<feature type="transmembrane region" description="Helical" evidence="5">
    <location>
        <begin position="202"/>
        <end position="224"/>
    </location>
</feature>
<dbReference type="SUPFAM" id="SSF103481">
    <property type="entry name" value="Multidrug resistance efflux transporter EmrE"/>
    <property type="match status" value="2"/>
</dbReference>
<evidence type="ECO:0000256" key="4">
    <source>
        <dbReference type="ARBA" id="ARBA00023136"/>
    </source>
</evidence>
<dbReference type="EMBL" id="PCVK01000042">
    <property type="protein sequence ID" value="PIQ71767.1"/>
    <property type="molecule type" value="Genomic_DNA"/>
</dbReference>
<dbReference type="InterPro" id="IPR050638">
    <property type="entry name" value="AA-Vitamin_Transporters"/>
</dbReference>
<keyword evidence="2 5" id="KW-0812">Transmembrane</keyword>
<evidence type="ECO:0000313" key="8">
    <source>
        <dbReference type="Proteomes" id="UP000229497"/>
    </source>
</evidence>
<evidence type="ECO:0000256" key="1">
    <source>
        <dbReference type="ARBA" id="ARBA00004141"/>
    </source>
</evidence>
<feature type="transmembrane region" description="Helical" evidence="5">
    <location>
        <begin position="87"/>
        <end position="107"/>
    </location>
</feature>
<dbReference type="Pfam" id="PF00892">
    <property type="entry name" value="EamA"/>
    <property type="match status" value="2"/>
</dbReference>
<feature type="domain" description="EamA" evidence="6">
    <location>
        <begin position="142"/>
        <end position="278"/>
    </location>
</feature>
<feature type="transmembrane region" description="Helical" evidence="5">
    <location>
        <begin position="114"/>
        <end position="133"/>
    </location>
</feature>
<keyword evidence="4 5" id="KW-0472">Membrane</keyword>
<dbReference type="InterPro" id="IPR037185">
    <property type="entry name" value="EmrE-like"/>
</dbReference>
<feature type="transmembrane region" description="Helical" evidence="5">
    <location>
        <begin position="60"/>
        <end position="81"/>
    </location>
</feature>
<dbReference type="PANTHER" id="PTHR32322">
    <property type="entry name" value="INNER MEMBRANE TRANSPORTER"/>
    <property type="match status" value="1"/>
</dbReference>
<name>A0A2H0KKI1_9BACT</name>
<organism evidence="7 8">
    <name type="scientific">Candidatus Roizmanbacteria bacterium CG11_big_fil_rev_8_21_14_0_20_37_16</name>
    <dbReference type="NCBI Taxonomy" id="1974857"/>
    <lineage>
        <taxon>Bacteria</taxon>
        <taxon>Candidatus Roizmaniibacteriota</taxon>
    </lineage>
</organism>
<gene>
    <name evidence="7" type="ORF">COV87_01510</name>
</gene>
<feature type="transmembrane region" description="Helical" evidence="5">
    <location>
        <begin position="261"/>
        <end position="283"/>
    </location>
</feature>
<feature type="transmembrane region" description="Helical" evidence="5">
    <location>
        <begin position="33"/>
        <end position="51"/>
    </location>
</feature>
<feature type="transmembrane region" description="Helical" evidence="5">
    <location>
        <begin position="139"/>
        <end position="159"/>
    </location>
</feature>
<evidence type="ECO:0000256" key="5">
    <source>
        <dbReference type="SAM" id="Phobius"/>
    </source>
</evidence>
<dbReference type="PANTHER" id="PTHR32322:SF9">
    <property type="entry name" value="AMINO-ACID METABOLITE EFFLUX PUMP-RELATED"/>
    <property type="match status" value="1"/>
</dbReference>
<evidence type="ECO:0000313" key="7">
    <source>
        <dbReference type="EMBL" id="PIQ71767.1"/>
    </source>
</evidence>
<dbReference type="InterPro" id="IPR000620">
    <property type="entry name" value="EamA_dom"/>
</dbReference>
<evidence type="ECO:0000259" key="6">
    <source>
        <dbReference type="Pfam" id="PF00892"/>
    </source>
</evidence>
<protein>
    <submittedName>
        <fullName evidence="7">EamA family transporter</fullName>
    </submittedName>
</protein>
<feature type="transmembrane region" description="Helical" evidence="5">
    <location>
        <begin position="7"/>
        <end position="27"/>
    </location>
</feature>
<dbReference type="AlphaFoldDB" id="A0A2H0KKI1"/>
<dbReference type="GO" id="GO:0016020">
    <property type="term" value="C:membrane"/>
    <property type="evidence" value="ECO:0007669"/>
    <property type="project" value="UniProtKB-SubCell"/>
</dbReference>